<dbReference type="eggNOG" id="COG2010">
    <property type="taxonomic scope" value="Bacteria"/>
</dbReference>
<dbReference type="InterPro" id="IPR009056">
    <property type="entry name" value="Cyt_c-like_dom"/>
</dbReference>
<dbReference type="AlphaFoldDB" id="N0B8R9"/>
<keyword evidence="4" id="KW-0249">Electron transport</keyword>
<keyword evidence="10" id="KW-1185">Reference proteome</keyword>
<keyword evidence="3 6" id="KW-0479">Metal-binding</keyword>
<organism evidence="9 10">
    <name type="scientific">Hyphomicrobium denitrificans 1NES1</name>
    <dbReference type="NCBI Taxonomy" id="670307"/>
    <lineage>
        <taxon>Bacteria</taxon>
        <taxon>Pseudomonadati</taxon>
        <taxon>Pseudomonadota</taxon>
        <taxon>Alphaproteobacteria</taxon>
        <taxon>Hyphomicrobiales</taxon>
        <taxon>Hyphomicrobiaceae</taxon>
        <taxon>Hyphomicrobium</taxon>
    </lineage>
</organism>
<reference evidence="9 10" key="1">
    <citation type="journal article" date="2013" name="Genome Announc.">
        <title>Genome sequences for three denitrifying bacterial strains isolated from a uranium- and nitrate-contaminated subsurface environment.</title>
        <authorList>
            <person name="Venkatramanan R."/>
            <person name="Prakash O."/>
            <person name="Woyke T."/>
            <person name="Chain P."/>
            <person name="Goodwin L.A."/>
            <person name="Watson D."/>
            <person name="Brooks S."/>
            <person name="Kostka J.E."/>
            <person name="Green S.J."/>
        </authorList>
    </citation>
    <scope>NUCLEOTIDE SEQUENCE [LARGE SCALE GENOMIC DNA]</scope>
    <source>
        <strain evidence="9 10">1NES1</strain>
    </source>
</reference>
<dbReference type="PANTHER" id="PTHR37823:SF4">
    <property type="entry name" value="MENAQUINOL-CYTOCHROME C REDUCTASE CYTOCHROME B_C SUBUNIT"/>
    <property type="match status" value="1"/>
</dbReference>
<keyword evidence="7" id="KW-0732">Signal</keyword>
<dbReference type="InterPro" id="IPR030991">
    <property type="entry name" value="c550_proteobact"/>
</dbReference>
<dbReference type="KEGG" id="hdt:HYPDE_35003"/>
<evidence type="ECO:0000256" key="4">
    <source>
        <dbReference type="ARBA" id="ARBA00022982"/>
    </source>
</evidence>
<evidence type="ECO:0000256" key="6">
    <source>
        <dbReference type="PROSITE-ProRule" id="PRU00433"/>
    </source>
</evidence>
<dbReference type="PROSITE" id="PS51007">
    <property type="entry name" value="CYTC"/>
    <property type="match status" value="1"/>
</dbReference>
<dbReference type="GO" id="GO:0020037">
    <property type="term" value="F:heme binding"/>
    <property type="evidence" value="ECO:0007669"/>
    <property type="project" value="InterPro"/>
</dbReference>
<evidence type="ECO:0000256" key="5">
    <source>
        <dbReference type="ARBA" id="ARBA00023004"/>
    </source>
</evidence>
<dbReference type="PANTHER" id="PTHR37823">
    <property type="entry name" value="CYTOCHROME C-553-LIKE"/>
    <property type="match status" value="1"/>
</dbReference>
<evidence type="ECO:0000256" key="7">
    <source>
        <dbReference type="SAM" id="SignalP"/>
    </source>
</evidence>
<dbReference type="SUPFAM" id="SSF46626">
    <property type="entry name" value="Cytochrome c"/>
    <property type="match status" value="1"/>
</dbReference>
<evidence type="ECO:0000313" key="9">
    <source>
        <dbReference type="EMBL" id="AGK58672.1"/>
    </source>
</evidence>
<dbReference type="STRING" id="670307.HYPDE_35003"/>
<keyword evidence="1" id="KW-0813">Transport</keyword>
<evidence type="ECO:0000256" key="3">
    <source>
        <dbReference type="ARBA" id="ARBA00022723"/>
    </source>
</evidence>
<sequence length="138" mass="15045">MAMAVAIALAVATLIDNVAFAHGNVTPQPIDASELKQIGKDWLSENPYRGDPKAIAIGASGYNQNCARCHGLEVISGGIAPDLRYLETGKTGDEWFLERIRHGKKNAEGTTIMPAFEGIFSQEAMWAIRAYLESKHEE</sequence>
<keyword evidence="5 6" id="KW-0408">Iron</keyword>
<feature type="signal peptide" evidence="7">
    <location>
        <begin position="1"/>
        <end position="21"/>
    </location>
</feature>
<feature type="chain" id="PRO_5004105668" evidence="7">
    <location>
        <begin position="22"/>
        <end position="138"/>
    </location>
</feature>
<dbReference type="EMBL" id="CP005587">
    <property type="protein sequence ID" value="AGK58672.1"/>
    <property type="molecule type" value="Genomic_DNA"/>
</dbReference>
<name>N0B8R9_9HYPH</name>
<evidence type="ECO:0000313" key="10">
    <source>
        <dbReference type="Proteomes" id="UP000005952"/>
    </source>
</evidence>
<dbReference type="GO" id="GO:0046872">
    <property type="term" value="F:metal ion binding"/>
    <property type="evidence" value="ECO:0007669"/>
    <property type="project" value="UniProtKB-KW"/>
</dbReference>
<dbReference type="NCBIfam" id="TIGR04494">
    <property type="entry name" value="c550_PedF"/>
    <property type="match status" value="1"/>
</dbReference>
<dbReference type="Proteomes" id="UP000005952">
    <property type="component" value="Chromosome"/>
</dbReference>
<accession>N0B8R9</accession>
<dbReference type="Pfam" id="PF13442">
    <property type="entry name" value="Cytochrome_CBB3"/>
    <property type="match status" value="1"/>
</dbReference>
<feature type="domain" description="Cytochrome c" evidence="8">
    <location>
        <begin position="53"/>
        <end position="136"/>
    </location>
</feature>
<dbReference type="InterPro" id="IPR036909">
    <property type="entry name" value="Cyt_c-like_dom_sf"/>
</dbReference>
<protein>
    <submittedName>
        <fullName evidence="9">Cytochrome C550</fullName>
    </submittedName>
</protein>
<evidence type="ECO:0000256" key="2">
    <source>
        <dbReference type="ARBA" id="ARBA00022617"/>
    </source>
</evidence>
<dbReference type="InterPro" id="IPR051811">
    <property type="entry name" value="Cytochrome_c550/c551-like"/>
</dbReference>
<gene>
    <name evidence="9" type="ORF">HYPDE_35003</name>
</gene>
<dbReference type="Gene3D" id="1.10.760.10">
    <property type="entry name" value="Cytochrome c-like domain"/>
    <property type="match status" value="1"/>
</dbReference>
<dbReference type="GO" id="GO:0009055">
    <property type="term" value="F:electron transfer activity"/>
    <property type="evidence" value="ECO:0007669"/>
    <property type="project" value="InterPro"/>
</dbReference>
<proteinExistence type="predicted"/>
<keyword evidence="2 6" id="KW-0349">Heme</keyword>
<evidence type="ECO:0000259" key="8">
    <source>
        <dbReference type="PROSITE" id="PS51007"/>
    </source>
</evidence>
<evidence type="ECO:0000256" key="1">
    <source>
        <dbReference type="ARBA" id="ARBA00022448"/>
    </source>
</evidence>
<dbReference type="HOGENOM" id="CLU_084762_1_0_5"/>